<dbReference type="EMBL" id="CP007511">
    <property type="protein sequence ID" value="AJE13556.1"/>
    <property type="molecule type" value="Genomic_DNA"/>
</dbReference>
<dbReference type="InterPro" id="IPR017853">
    <property type="entry name" value="GH"/>
</dbReference>
<protein>
    <submittedName>
        <fullName evidence="1 2">Beta-glucosidase</fullName>
    </submittedName>
</protein>
<dbReference type="EMBL" id="FNHO01000001">
    <property type="protein sequence ID" value="SDL91417.1"/>
    <property type="molecule type" value="Genomic_DNA"/>
</dbReference>
<dbReference type="RefSeq" id="WP_043217739.1">
    <property type="nucleotide sequence ID" value="NZ_CP007511.1"/>
</dbReference>
<dbReference type="SUPFAM" id="SSF51445">
    <property type="entry name" value="(Trans)glycosidases"/>
    <property type="match status" value="1"/>
</dbReference>
<dbReference type="GeneID" id="77258367"/>
<evidence type="ECO:0000313" key="4">
    <source>
        <dbReference type="Proteomes" id="UP000182276"/>
    </source>
</evidence>
<dbReference type="Gene3D" id="3.20.20.80">
    <property type="entry name" value="Glycosidases"/>
    <property type="match status" value="1"/>
</dbReference>
<sequence>MYRPTLFDSFFLGGFECSTHRRHDGRRLDLLAATGHDRLVAEDYRALQRHGIRSARDGLRWHLIERQPGRYDWSSFLPMLAAARDSGTQVIWDLCHYGWPDDIDIWRPEFVERFARFAGEVARLVREHSDAVPFYSPVNEISFWAWAGGDHARFNPLGQGRGAELKHQLIRASIAAIEAIRAVEPRARFVQVDPAIHISAQVLRPAAQREAENARQAQFEAWDMLCGKAWPGLGGKPEYLDIVGVNYYSDNQWYLGGDTIVRGHPDYRPFRGILKEIHRRYGRPILVAETGAEGDLRGDWLRYVSEQVGLALQQGVPVEGICLYPVLDYPGWDDDRHCPTGLFGFPDARGERPEHAGLADELRLQQTRFASVQAHHEPAVTPA</sequence>
<keyword evidence="4" id="KW-1185">Reference proteome</keyword>
<gene>
    <name evidence="1" type="ORF">CL52_00285</name>
    <name evidence="2" type="ORF">SAMN05660875_10155</name>
</gene>
<reference evidence="1 3" key="3">
    <citation type="journal article" name="Genome Announc.">
        <title>Complete Genome Sequence of Pseudomonas balearica DSM 6083T.</title>
        <authorList>
            <person name="Bennasar-Figueras A."/>
            <person name="Salva-Serra F."/>
            <person name="Jaen-Luchoro D."/>
            <person name="Segui C."/>
            <person name="Aliaga F."/>
            <person name="Busquets A."/>
            <person name="Gomila M."/>
            <person name="Moore E.R."/>
            <person name="Lalucat J."/>
        </authorList>
    </citation>
    <scope>NUCLEOTIDE SEQUENCE [LARGE SCALE GENOMIC DNA]</scope>
    <source>
        <strain evidence="3">DSM 6083</strain>
        <strain evidence="1">DSM6083</strain>
    </source>
</reference>
<dbReference type="KEGG" id="pbm:CL52_00285"/>
<name>A0A8D3XXY5_9GAMM</name>
<evidence type="ECO:0000313" key="1">
    <source>
        <dbReference type="EMBL" id="AJE13556.1"/>
    </source>
</evidence>
<dbReference type="Proteomes" id="UP000182276">
    <property type="component" value="Unassembled WGS sequence"/>
</dbReference>
<reference evidence="3" key="1">
    <citation type="submission" date="2014-03" db="EMBL/GenBank/DDBJ databases">
        <title>Complete genome of Pseudomonas balearica DSM 6083T, a sewage water isolate from an enrichment with 2-methylnaphthalene.</title>
        <authorList>
            <person name="Salva-Serra F."/>
            <person name="Jaen-Luchoro D."/>
            <person name="Busquets A."/>
            <person name="Pena A."/>
            <person name="Gomila M."/>
            <person name="Bosch R."/>
            <person name="Nogales B."/>
            <person name="Garcia-Valdes E."/>
            <person name="Lalucat J."/>
            <person name="Bennasar A."/>
        </authorList>
    </citation>
    <scope>NUCLEOTIDE SEQUENCE [LARGE SCALE GENOMIC DNA]</scope>
    <source>
        <strain evidence="3">DSM 6083</strain>
    </source>
</reference>
<accession>A0A8D3XXY5</accession>
<evidence type="ECO:0000313" key="2">
    <source>
        <dbReference type="EMBL" id="SDL91417.1"/>
    </source>
</evidence>
<organism evidence="1 3">
    <name type="scientific">Stutzerimonas balearica DSM 6083</name>
    <dbReference type="NCBI Taxonomy" id="1123016"/>
    <lineage>
        <taxon>Bacteria</taxon>
        <taxon>Pseudomonadati</taxon>
        <taxon>Pseudomonadota</taxon>
        <taxon>Gammaproteobacteria</taxon>
        <taxon>Pseudomonadales</taxon>
        <taxon>Pseudomonadaceae</taxon>
        <taxon>Stutzerimonas</taxon>
    </lineage>
</organism>
<dbReference type="AlphaFoldDB" id="A0A8D3XXY5"/>
<dbReference type="Proteomes" id="UP000031271">
    <property type="component" value="Chromosome"/>
</dbReference>
<reference evidence="2 4" key="2">
    <citation type="submission" date="2016-10" db="EMBL/GenBank/DDBJ databases">
        <authorList>
            <person name="Varghese N."/>
            <person name="Submissions S."/>
        </authorList>
    </citation>
    <scope>NUCLEOTIDE SEQUENCE [LARGE SCALE GENOMIC DNA]</scope>
    <source>
        <strain evidence="2 4">DSM 6083</strain>
    </source>
</reference>
<proteinExistence type="predicted"/>
<evidence type="ECO:0000313" key="3">
    <source>
        <dbReference type="Proteomes" id="UP000031271"/>
    </source>
</evidence>